<reference evidence="2 3" key="1">
    <citation type="submission" date="2021-07" db="EMBL/GenBank/DDBJ databases">
        <title>The Aristolochia fimbriata genome: insights into angiosperm evolution, floral development and chemical biosynthesis.</title>
        <authorList>
            <person name="Jiao Y."/>
        </authorList>
    </citation>
    <scope>NUCLEOTIDE SEQUENCE [LARGE SCALE GENOMIC DNA]</scope>
    <source>
        <strain evidence="2">IBCAS-2021</strain>
        <tissue evidence="2">Leaf</tissue>
    </source>
</reference>
<dbReference type="PANTHER" id="PTHR21243">
    <property type="entry name" value="PROTEIN SCAI"/>
    <property type="match status" value="1"/>
</dbReference>
<feature type="compositionally biased region" description="Basic and acidic residues" evidence="1">
    <location>
        <begin position="378"/>
        <end position="390"/>
    </location>
</feature>
<gene>
    <name evidence="2" type="ORF">H6P81_007393</name>
</gene>
<keyword evidence="3" id="KW-1185">Reference proteome</keyword>
<feature type="region of interest" description="Disordered" evidence="1">
    <location>
        <begin position="374"/>
        <end position="395"/>
    </location>
</feature>
<dbReference type="EMBL" id="JAINDJ010000003">
    <property type="protein sequence ID" value="KAG9454489.1"/>
    <property type="molecule type" value="Genomic_DNA"/>
</dbReference>
<evidence type="ECO:0000256" key="1">
    <source>
        <dbReference type="SAM" id="MobiDB-lite"/>
    </source>
</evidence>
<sequence>MSQNNIPPIEVFWSLVNKADKKFSRVRDLPFFVRNRFDLYFQDVFKVYTQLWKFQKENRQKLVESGLKRWEIGEIASRIAQLHYGQYLRTSDTTYLSESYTFYEAILTREYFKEGASQNLSLAKKQLRCLARFMVVCLVSNRREMMPPLLNQLRSTVEECKTNFHEVDFKDWRLMIQDLIKFLKADTAFMNIRPLRYSLVLDLHPDSFPVVASVAARRLKLREALLCSYQWNEVKFAELILNTYRMLQCLEWEPRGSFYVMPGNEVGGVGSENAHNVDLGSNRMASLPGITDPALPPNPQKAVLYRPTIIHFIAVLAMMCEGLPPDGILLIYLSAPGKCQGATLSSDSRASIIKSAETVVENFQSLDLTSNVFPSSKSSHDSPTHAHDSSQEGGSQKNYDVCLCLGSSEDEGKNYLCPGDLIPFTRKPLFIIVDSENSHIFKAIHGMEKEERAAMLLSPSSPSPAAAGDGNELPDVNMFTVFLTAPLQAFCMLLGLPGTNIEKETYWIAEKSLSSLFSKWGTILATSDSLDPVWAQVLLDPFLRRFLLRFLFCRAVLTL</sequence>
<comment type="caution">
    <text evidence="2">The sequence shown here is derived from an EMBL/GenBank/DDBJ whole genome shotgun (WGS) entry which is preliminary data.</text>
</comment>
<evidence type="ECO:0008006" key="4">
    <source>
        <dbReference type="Google" id="ProtNLM"/>
    </source>
</evidence>
<evidence type="ECO:0000313" key="2">
    <source>
        <dbReference type="EMBL" id="KAG9454489.1"/>
    </source>
</evidence>
<dbReference type="GO" id="GO:0006351">
    <property type="term" value="P:DNA-templated transcription"/>
    <property type="evidence" value="ECO:0007669"/>
    <property type="project" value="InterPro"/>
</dbReference>
<proteinExistence type="predicted"/>
<dbReference type="Pfam" id="PF12070">
    <property type="entry name" value="SCAI"/>
    <property type="match status" value="1"/>
</dbReference>
<accession>A0AAV7F165</accession>
<dbReference type="Proteomes" id="UP000825729">
    <property type="component" value="Unassembled WGS sequence"/>
</dbReference>
<dbReference type="AlphaFoldDB" id="A0AAV7F165"/>
<protein>
    <recommendedName>
        <fullName evidence="4">Protein SCAI</fullName>
    </recommendedName>
</protein>
<dbReference type="InterPro" id="IPR022709">
    <property type="entry name" value="SCAI"/>
</dbReference>
<dbReference type="GO" id="GO:0003714">
    <property type="term" value="F:transcription corepressor activity"/>
    <property type="evidence" value="ECO:0007669"/>
    <property type="project" value="InterPro"/>
</dbReference>
<organism evidence="2 3">
    <name type="scientific">Aristolochia fimbriata</name>
    <name type="common">White veined hardy Dutchman's pipe vine</name>
    <dbReference type="NCBI Taxonomy" id="158543"/>
    <lineage>
        <taxon>Eukaryota</taxon>
        <taxon>Viridiplantae</taxon>
        <taxon>Streptophyta</taxon>
        <taxon>Embryophyta</taxon>
        <taxon>Tracheophyta</taxon>
        <taxon>Spermatophyta</taxon>
        <taxon>Magnoliopsida</taxon>
        <taxon>Magnoliidae</taxon>
        <taxon>Piperales</taxon>
        <taxon>Aristolochiaceae</taxon>
        <taxon>Aristolochia</taxon>
    </lineage>
</organism>
<evidence type="ECO:0000313" key="3">
    <source>
        <dbReference type="Proteomes" id="UP000825729"/>
    </source>
</evidence>
<name>A0AAV7F165_ARIFI</name>